<dbReference type="AlphaFoldDB" id="A0A5B0DST8"/>
<reference evidence="4 5" key="1">
    <citation type="submission" date="2019-08" db="EMBL/GenBank/DDBJ databases">
        <title>Aureimonas fodiniaquatilis sp. nov., isolated from a coal mine wastewater.</title>
        <authorList>
            <person name="Kim W."/>
        </authorList>
    </citation>
    <scope>NUCLEOTIDE SEQUENCE [LARGE SCALE GENOMIC DNA]</scope>
    <source>
        <strain evidence="4 5">CAU 1482</strain>
    </source>
</reference>
<dbReference type="InterPro" id="IPR016162">
    <property type="entry name" value="Ald_DH_N"/>
</dbReference>
<dbReference type="Gene3D" id="3.40.605.10">
    <property type="entry name" value="Aldehyde Dehydrogenase, Chain A, domain 1"/>
    <property type="match status" value="1"/>
</dbReference>
<dbReference type="Gene3D" id="3.40.309.10">
    <property type="entry name" value="Aldehyde Dehydrogenase, Chain A, domain 2"/>
    <property type="match status" value="1"/>
</dbReference>
<organism evidence="4 5">
    <name type="scientific">Aureimonas fodinaquatilis</name>
    <dbReference type="NCBI Taxonomy" id="2565783"/>
    <lineage>
        <taxon>Bacteria</taxon>
        <taxon>Pseudomonadati</taxon>
        <taxon>Pseudomonadota</taxon>
        <taxon>Alphaproteobacteria</taxon>
        <taxon>Hyphomicrobiales</taxon>
        <taxon>Aurantimonadaceae</taxon>
        <taxon>Aureimonas</taxon>
    </lineage>
</organism>
<comment type="caution">
    <text evidence="4">The sequence shown here is derived from an EMBL/GenBank/DDBJ whole genome shotgun (WGS) entry which is preliminary data.</text>
</comment>
<dbReference type="InterPro" id="IPR016161">
    <property type="entry name" value="Ald_DH/histidinol_DH"/>
</dbReference>
<dbReference type="SUPFAM" id="SSF53720">
    <property type="entry name" value="ALDH-like"/>
    <property type="match status" value="1"/>
</dbReference>
<name>A0A5B0DST8_9HYPH</name>
<keyword evidence="2" id="KW-0560">Oxidoreductase</keyword>
<dbReference type="InterPro" id="IPR015590">
    <property type="entry name" value="Aldehyde_DH_dom"/>
</dbReference>
<evidence type="ECO:0000256" key="2">
    <source>
        <dbReference type="ARBA" id="ARBA00023002"/>
    </source>
</evidence>
<evidence type="ECO:0000256" key="1">
    <source>
        <dbReference type="ARBA" id="ARBA00009986"/>
    </source>
</evidence>
<dbReference type="OrthoDB" id="9761688at2"/>
<dbReference type="GO" id="GO:0008911">
    <property type="term" value="F:lactaldehyde dehydrogenase (NAD+) activity"/>
    <property type="evidence" value="ECO:0007669"/>
    <property type="project" value="TreeGrafter"/>
</dbReference>
<dbReference type="Pfam" id="PF00171">
    <property type="entry name" value="Aldedh"/>
    <property type="match status" value="1"/>
</dbReference>
<dbReference type="RefSeq" id="WP_149301345.1">
    <property type="nucleotide sequence ID" value="NZ_VTWH01000004.1"/>
</dbReference>
<evidence type="ECO:0000313" key="4">
    <source>
        <dbReference type="EMBL" id="KAA0969072.1"/>
    </source>
</evidence>
<accession>A0A5B0DST8</accession>
<evidence type="ECO:0000259" key="3">
    <source>
        <dbReference type="Pfam" id="PF00171"/>
    </source>
</evidence>
<gene>
    <name evidence="4" type="ORF">FPY71_16145</name>
</gene>
<feature type="domain" description="Aldehyde dehydrogenase" evidence="3">
    <location>
        <begin position="18"/>
        <end position="466"/>
    </location>
</feature>
<keyword evidence="5" id="KW-1185">Reference proteome</keyword>
<dbReference type="Proteomes" id="UP000324738">
    <property type="component" value="Unassembled WGS sequence"/>
</dbReference>
<protein>
    <submittedName>
        <fullName evidence="4">Aldehyde dehydrogenase family protein</fullName>
    </submittedName>
</protein>
<comment type="similarity">
    <text evidence="1">Belongs to the aldehyde dehydrogenase family.</text>
</comment>
<sequence>MREYGLHIGGQSVKTAKLADVTNKFTGEVFARICVGTADNVRDAVDVARDTQRIHPLTPTQIQAIFVRAADLIRARRQTIARTMALESGMTIKDALGEIERAIHTLVLSGEEAKRISGHVVPIQSTPGMENRMAFTIRVPVGVVGAITPFNAPFNNVCHKIAPAIAAGNAIVLKPAPATPLSALAFVEILEEAGLPAGFANIVTGDADVGAALLADQRIGFYSFTGSEKVGAIVKRDSGFRRVALELGNNSACIVCADADLELAAPLIVRGGYRKAGQVCVSVQRVYVHRSVAARLGDMLASHIAKLKVGDPLDPETDVGPLITAEKCVELLAWIDEAVSAGARIAAGGRRLDGNIIEPTLLVDASQSMSVVCKEVFGPVISLVPFGEIDEAIDAVNDSPYGLQSGIFTTNIDVAFKAARRLNVGGVNINETSNTRGDIMPYGGVKHSGFGREGPYYAIREMTDERLVMINHQEQ</sequence>
<evidence type="ECO:0000313" key="5">
    <source>
        <dbReference type="Proteomes" id="UP000324738"/>
    </source>
</evidence>
<dbReference type="PANTHER" id="PTHR42991:SF1">
    <property type="entry name" value="ALDEHYDE DEHYDROGENASE"/>
    <property type="match status" value="1"/>
</dbReference>
<dbReference type="PANTHER" id="PTHR42991">
    <property type="entry name" value="ALDEHYDE DEHYDROGENASE"/>
    <property type="match status" value="1"/>
</dbReference>
<dbReference type="InterPro" id="IPR016163">
    <property type="entry name" value="Ald_DH_C"/>
</dbReference>
<proteinExistence type="inferred from homology"/>
<dbReference type="EMBL" id="VTWH01000004">
    <property type="protein sequence ID" value="KAA0969072.1"/>
    <property type="molecule type" value="Genomic_DNA"/>
</dbReference>
<dbReference type="InterPro" id="IPR051020">
    <property type="entry name" value="ALDH-related_metabolic_enz"/>
</dbReference>